<dbReference type="PANTHER" id="PTHR46033:SF8">
    <property type="entry name" value="PROTEIN MAINTENANCE OF MERISTEMS-LIKE"/>
    <property type="match status" value="1"/>
</dbReference>
<evidence type="ECO:0000313" key="3">
    <source>
        <dbReference type="Proteomes" id="UP000289738"/>
    </source>
</evidence>
<dbReference type="Pfam" id="PF10536">
    <property type="entry name" value="PMD"/>
    <property type="match status" value="2"/>
</dbReference>
<sequence length="339" mass="38778">MEYDAVMGVYGASRRCDGCDEEIGQFDLMPGYRMLQCDHYMLLDRYNSIVEGYLRDTGFYHILQIGVVQCQSALVNALIERWRPETHTFHFSVGECAVTVEDVALIFGLPTNGLPVIGPTLSSYEALEGECLDQLGVAPKKADCRGSFIKLTWFRRLKDCLVLVDDIHIQRYVKCHIMLLFGTVVFGDKSGAGGNRVDCKEIDGLLTLLLILAWIRLPFIAPIPGNPRIFPIANRWRNWKRENRPYRFRTLAQFRRELDGLQEGQFVWEAYAIGRIDPDVIPPDIRQHLAIWSATIPLISFECIEWHASDRLRKQFDLTQGVPHQERDLGEAHGVPHTF</sequence>
<name>A0A444Z933_ARAHY</name>
<organism evidence="2 3">
    <name type="scientific">Arachis hypogaea</name>
    <name type="common">Peanut</name>
    <dbReference type="NCBI Taxonomy" id="3818"/>
    <lineage>
        <taxon>Eukaryota</taxon>
        <taxon>Viridiplantae</taxon>
        <taxon>Streptophyta</taxon>
        <taxon>Embryophyta</taxon>
        <taxon>Tracheophyta</taxon>
        <taxon>Spermatophyta</taxon>
        <taxon>Magnoliopsida</taxon>
        <taxon>eudicotyledons</taxon>
        <taxon>Gunneridae</taxon>
        <taxon>Pentapetalae</taxon>
        <taxon>rosids</taxon>
        <taxon>fabids</taxon>
        <taxon>Fabales</taxon>
        <taxon>Fabaceae</taxon>
        <taxon>Papilionoideae</taxon>
        <taxon>50 kb inversion clade</taxon>
        <taxon>dalbergioids sensu lato</taxon>
        <taxon>Dalbergieae</taxon>
        <taxon>Pterocarpus clade</taxon>
        <taxon>Arachis</taxon>
    </lineage>
</organism>
<reference evidence="2 3" key="1">
    <citation type="submission" date="2019-01" db="EMBL/GenBank/DDBJ databases">
        <title>Sequencing of cultivated peanut Arachis hypogaea provides insights into genome evolution and oil improvement.</title>
        <authorList>
            <person name="Chen X."/>
        </authorList>
    </citation>
    <scope>NUCLEOTIDE SEQUENCE [LARGE SCALE GENOMIC DNA]</scope>
    <source>
        <strain evidence="3">cv. Fuhuasheng</strain>
        <tissue evidence="2">Leaves</tissue>
    </source>
</reference>
<evidence type="ECO:0000259" key="1">
    <source>
        <dbReference type="Pfam" id="PF10536"/>
    </source>
</evidence>
<evidence type="ECO:0000313" key="2">
    <source>
        <dbReference type="EMBL" id="RYR10691.1"/>
    </source>
</evidence>
<dbReference type="Proteomes" id="UP000289738">
    <property type="component" value="Chromosome B05"/>
</dbReference>
<feature type="domain" description="Aminotransferase-like plant mobile" evidence="1">
    <location>
        <begin position="58"/>
        <end position="191"/>
    </location>
</feature>
<dbReference type="PANTHER" id="PTHR46033">
    <property type="entry name" value="PROTEIN MAIN-LIKE 2"/>
    <property type="match status" value="1"/>
</dbReference>
<gene>
    <name evidence="2" type="ORF">Ahy_B05g079168</name>
</gene>
<feature type="domain" description="Aminotransferase-like plant mobile" evidence="1">
    <location>
        <begin position="201"/>
        <end position="325"/>
    </location>
</feature>
<comment type="caution">
    <text evidence="2">The sequence shown here is derived from an EMBL/GenBank/DDBJ whole genome shotgun (WGS) entry which is preliminary data.</text>
</comment>
<protein>
    <recommendedName>
        <fullName evidence="1">Aminotransferase-like plant mobile domain-containing protein</fullName>
    </recommendedName>
</protein>
<proteinExistence type="predicted"/>
<dbReference type="EMBL" id="SDMP01000015">
    <property type="protein sequence ID" value="RYR10691.1"/>
    <property type="molecule type" value="Genomic_DNA"/>
</dbReference>
<dbReference type="STRING" id="3818.A0A444Z933"/>
<dbReference type="InterPro" id="IPR044824">
    <property type="entry name" value="MAIN-like"/>
</dbReference>
<dbReference type="InterPro" id="IPR019557">
    <property type="entry name" value="AminoTfrase-like_pln_mobile"/>
</dbReference>
<dbReference type="GO" id="GO:0010073">
    <property type="term" value="P:meristem maintenance"/>
    <property type="evidence" value="ECO:0007669"/>
    <property type="project" value="InterPro"/>
</dbReference>
<dbReference type="AlphaFoldDB" id="A0A444Z933"/>
<keyword evidence="3" id="KW-1185">Reference proteome</keyword>
<accession>A0A444Z933</accession>